<feature type="region of interest" description="Disordered" evidence="10">
    <location>
        <begin position="2198"/>
        <end position="2219"/>
    </location>
</feature>
<feature type="compositionally biased region" description="Basic residues" evidence="10">
    <location>
        <begin position="1616"/>
        <end position="1629"/>
    </location>
</feature>
<dbReference type="GO" id="GO:0012505">
    <property type="term" value="C:endomembrane system"/>
    <property type="evidence" value="ECO:0007669"/>
    <property type="project" value="UniProtKB-SubCell"/>
</dbReference>
<feature type="compositionally biased region" description="Low complexity" evidence="10">
    <location>
        <begin position="16"/>
        <end position="28"/>
    </location>
</feature>
<feature type="region of interest" description="Disordered" evidence="10">
    <location>
        <begin position="450"/>
        <end position="498"/>
    </location>
</feature>
<feature type="region of interest" description="Disordered" evidence="10">
    <location>
        <begin position="621"/>
        <end position="652"/>
    </location>
</feature>
<evidence type="ECO:0000259" key="12">
    <source>
        <dbReference type="Pfam" id="PF00520"/>
    </source>
</evidence>
<dbReference type="InterPro" id="IPR015925">
    <property type="entry name" value="Ryanodine_IP3_receptor"/>
</dbReference>
<feature type="region of interest" description="Disordered" evidence="10">
    <location>
        <begin position="726"/>
        <end position="746"/>
    </location>
</feature>
<proteinExistence type="predicted"/>
<keyword evidence="9" id="KW-0407">Ion channel</keyword>
<dbReference type="SUPFAM" id="SSF82109">
    <property type="entry name" value="MIR domain"/>
    <property type="match status" value="1"/>
</dbReference>
<feature type="transmembrane region" description="Helical" evidence="11">
    <location>
        <begin position="3361"/>
        <end position="3378"/>
    </location>
</feature>
<keyword evidence="7 11" id="KW-0472">Membrane</keyword>
<evidence type="ECO:0000256" key="6">
    <source>
        <dbReference type="ARBA" id="ARBA00023065"/>
    </source>
</evidence>
<evidence type="ECO:0000256" key="1">
    <source>
        <dbReference type="ARBA" id="ARBA00004127"/>
    </source>
</evidence>
<feature type="transmembrane region" description="Helical" evidence="11">
    <location>
        <begin position="3678"/>
        <end position="3697"/>
    </location>
</feature>
<dbReference type="PANTHER" id="PTHR13715">
    <property type="entry name" value="RYANODINE RECEPTOR AND IP3 RECEPTOR"/>
    <property type="match status" value="1"/>
</dbReference>
<gene>
    <name evidence="16" type="ORF">TrCOL_g1972</name>
</gene>
<feature type="region of interest" description="Disordered" evidence="10">
    <location>
        <begin position="1"/>
        <end position="33"/>
    </location>
</feature>
<feature type="compositionally biased region" description="Basic and acidic residues" evidence="10">
    <location>
        <begin position="1569"/>
        <end position="1594"/>
    </location>
</feature>
<evidence type="ECO:0000256" key="5">
    <source>
        <dbReference type="ARBA" id="ARBA00022989"/>
    </source>
</evidence>
<feature type="compositionally biased region" description="Basic and acidic residues" evidence="10">
    <location>
        <begin position="2790"/>
        <end position="2805"/>
    </location>
</feature>
<comment type="subcellular location">
    <subcellularLocation>
        <location evidence="1">Endomembrane system</location>
        <topology evidence="1">Multi-pass membrane protein</topology>
    </subcellularLocation>
</comment>
<feature type="domain" description="Ion transport" evidence="12">
    <location>
        <begin position="3682"/>
        <end position="3921"/>
    </location>
</feature>
<keyword evidence="6" id="KW-0406">Ion transport</keyword>
<dbReference type="Gene3D" id="2.80.10.50">
    <property type="match status" value="2"/>
</dbReference>
<dbReference type="SUPFAM" id="SSF100909">
    <property type="entry name" value="IP3 receptor type 1 binding core, domain 2"/>
    <property type="match status" value="1"/>
</dbReference>
<feature type="region of interest" description="Disordered" evidence="10">
    <location>
        <begin position="2884"/>
        <end position="2905"/>
    </location>
</feature>
<keyword evidence="3 11" id="KW-0812">Transmembrane</keyword>
<dbReference type="OrthoDB" id="300855at2759"/>
<evidence type="ECO:0000313" key="17">
    <source>
        <dbReference type="Proteomes" id="UP001165065"/>
    </source>
</evidence>
<dbReference type="Pfam" id="PF02815">
    <property type="entry name" value="MIR"/>
    <property type="match status" value="1"/>
</dbReference>
<evidence type="ECO:0000256" key="7">
    <source>
        <dbReference type="ARBA" id="ARBA00023136"/>
    </source>
</evidence>
<feature type="region of interest" description="Disordered" evidence="10">
    <location>
        <begin position="3453"/>
        <end position="3475"/>
    </location>
</feature>
<feature type="domain" description="RyR/IP3R Homology associated" evidence="15">
    <location>
        <begin position="3155"/>
        <end position="3251"/>
    </location>
</feature>
<reference evidence="17" key="1">
    <citation type="journal article" date="2023" name="Commun. Biol.">
        <title>Genome analysis of Parmales, the sister group of diatoms, reveals the evolutionary specialization of diatoms from phago-mixotrophs to photoautotrophs.</title>
        <authorList>
            <person name="Ban H."/>
            <person name="Sato S."/>
            <person name="Yoshikawa S."/>
            <person name="Yamada K."/>
            <person name="Nakamura Y."/>
            <person name="Ichinomiya M."/>
            <person name="Sato N."/>
            <person name="Blanc-Mathieu R."/>
            <person name="Endo H."/>
            <person name="Kuwata A."/>
            <person name="Ogata H."/>
        </authorList>
    </citation>
    <scope>NUCLEOTIDE SEQUENCE [LARGE SCALE GENOMIC DNA]</scope>
</reference>
<dbReference type="Pfam" id="PF08454">
    <property type="entry name" value="RIH_assoc"/>
    <property type="match status" value="1"/>
</dbReference>
<protein>
    <submittedName>
        <fullName evidence="16">Uncharacterized protein</fullName>
    </submittedName>
</protein>
<feature type="compositionally biased region" description="Acidic residues" evidence="10">
    <location>
        <begin position="275"/>
        <end position="285"/>
    </location>
</feature>
<feature type="region of interest" description="Disordered" evidence="10">
    <location>
        <begin position="2784"/>
        <end position="2835"/>
    </location>
</feature>
<organism evidence="16 17">
    <name type="scientific">Triparma columacea</name>
    <dbReference type="NCBI Taxonomy" id="722753"/>
    <lineage>
        <taxon>Eukaryota</taxon>
        <taxon>Sar</taxon>
        <taxon>Stramenopiles</taxon>
        <taxon>Ochrophyta</taxon>
        <taxon>Bolidophyceae</taxon>
        <taxon>Parmales</taxon>
        <taxon>Triparmaceae</taxon>
        <taxon>Triparma</taxon>
    </lineage>
</organism>
<evidence type="ECO:0000259" key="15">
    <source>
        <dbReference type="Pfam" id="PF08454"/>
    </source>
</evidence>
<feature type="transmembrane region" description="Helical" evidence="11">
    <location>
        <begin position="3888"/>
        <end position="3911"/>
    </location>
</feature>
<feature type="transmembrane region" description="Helical" evidence="11">
    <location>
        <begin position="3805"/>
        <end position="3827"/>
    </location>
</feature>
<dbReference type="GO" id="GO:0016020">
    <property type="term" value="C:membrane"/>
    <property type="evidence" value="ECO:0007669"/>
    <property type="project" value="InterPro"/>
</dbReference>
<feature type="transmembrane region" description="Helical" evidence="11">
    <location>
        <begin position="3709"/>
        <end position="3727"/>
    </location>
</feature>
<dbReference type="Gene3D" id="1.10.287.70">
    <property type="match status" value="1"/>
</dbReference>
<dbReference type="Pfam" id="PF01365">
    <property type="entry name" value="RYDR_ITPR"/>
    <property type="match status" value="1"/>
</dbReference>
<accession>A0A9W7L7V1</accession>
<feature type="region of interest" description="Disordered" evidence="10">
    <location>
        <begin position="1109"/>
        <end position="1133"/>
    </location>
</feature>
<evidence type="ECO:0000256" key="2">
    <source>
        <dbReference type="ARBA" id="ARBA00022448"/>
    </source>
</evidence>
<evidence type="ECO:0000256" key="9">
    <source>
        <dbReference type="ARBA" id="ARBA00023303"/>
    </source>
</evidence>
<feature type="compositionally biased region" description="Low complexity" evidence="10">
    <location>
        <begin position="2014"/>
        <end position="2030"/>
    </location>
</feature>
<feature type="region of interest" description="Disordered" evidence="10">
    <location>
        <begin position="2001"/>
        <end position="2030"/>
    </location>
</feature>
<keyword evidence="4" id="KW-0677">Repeat</keyword>
<feature type="transmembrane region" description="Helical" evidence="11">
    <location>
        <begin position="3775"/>
        <end position="3798"/>
    </location>
</feature>
<evidence type="ECO:0000256" key="3">
    <source>
        <dbReference type="ARBA" id="ARBA00022692"/>
    </source>
</evidence>
<dbReference type="EMBL" id="BRYA01000066">
    <property type="protein sequence ID" value="GMI36567.1"/>
    <property type="molecule type" value="Genomic_DNA"/>
</dbReference>
<dbReference type="InterPro" id="IPR035910">
    <property type="entry name" value="RyR/IP3R_RIH_dom_sf"/>
</dbReference>
<keyword evidence="17" id="KW-1185">Reference proteome</keyword>
<dbReference type="InterPro" id="IPR013662">
    <property type="entry name" value="RIH_assoc-dom"/>
</dbReference>
<dbReference type="InterPro" id="IPR005821">
    <property type="entry name" value="Ion_trans_dom"/>
</dbReference>
<evidence type="ECO:0000256" key="11">
    <source>
        <dbReference type="SAM" id="Phobius"/>
    </source>
</evidence>
<feature type="compositionally biased region" description="Basic residues" evidence="10">
    <location>
        <begin position="640"/>
        <end position="650"/>
    </location>
</feature>
<feature type="domain" description="MIR" evidence="14">
    <location>
        <begin position="523"/>
        <end position="625"/>
    </location>
</feature>
<dbReference type="Proteomes" id="UP001165065">
    <property type="component" value="Unassembled WGS sequence"/>
</dbReference>
<dbReference type="InterPro" id="IPR016093">
    <property type="entry name" value="MIR_motif"/>
</dbReference>
<feature type="region of interest" description="Disordered" evidence="10">
    <location>
        <begin position="269"/>
        <end position="302"/>
    </location>
</feature>
<dbReference type="GO" id="GO:0005262">
    <property type="term" value="F:calcium channel activity"/>
    <property type="evidence" value="ECO:0007669"/>
    <property type="project" value="InterPro"/>
</dbReference>
<evidence type="ECO:0000256" key="10">
    <source>
        <dbReference type="SAM" id="MobiDB-lite"/>
    </source>
</evidence>
<evidence type="ECO:0000256" key="4">
    <source>
        <dbReference type="ARBA" id="ARBA00022737"/>
    </source>
</evidence>
<evidence type="ECO:0000259" key="13">
    <source>
        <dbReference type="Pfam" id="PF01365"/>
    </source>
</evidence>
<comment type="caution">
    <text evidence="16">The sequence shown here is derived from an EMBL/GenBank/DDBJ whole genome shotgun (WGS) entry which is preliminary data.</text>
</comment>
<dbReference type="Pfam" id="PF00520">
    <property type="entry name" value="Ion_trans"/>
    <property type="match status" value="1"/>
</dbReference>
<feature type="domain" description="RIH" evidence="13">
    <location>
        <begin position="2271"/>
        <end position="2435"/>
    </location>
</feature>
<keyword evidence="8" id="KW-1071">Ligand-gated ion channel</keyword>
<keyword evidence="2" id="KW-0813">Transport</keyword>
<evidence type="ECO:0000259" key="14">
    <source>
        <dbReference type="Pfam" id="PF02815"/>
    </source>
</evidence>
<feature type="transmembrane region" description="Helical" evidence="11">
    <location>
        <begin position="3584"/>
        <end position="3602"/>
    </location>
</feature>
<feature type="compositionally biased region" description="Low complexity" evidence="10">
    <location>
        <begin position="450"/>
        <end position="460"/>
    </location>
</feature>
<feature type="compositionally biased region" description="Basic and acidic residues" evidence="10">
    <location>
        <begin position="467"/>
        <end position="488"/>
    </location>
</feature>
<name>A0A9W7L7V1_9STRA</name>
<dbReference type="PANTHER" id="PTHR13715:SF99">
    <property type="entry name" value="INOSITOL 1,4,5-TRISPHOSPHATE RECEPTOR-LIKE PROTEIN A"/>
    <property type="match status" value="1"/>
</dbReference>
<evidence type="ECO:0000313" key="16">
    <source>
        <dbReference type="EMBL" id="GMI36567.1"/>
    </source>
</evidence>
<feature type="region of interest" description="Disordered" evidence="10">
    <location>
        <begin position="1568"/>
        <end position="1641"/>
    </location>
</feature>
<feature type="transmembrane region" description="Helical" evidence="11">
    <location>
        <begin position="3739"/>
        <end position="3769"/>
    </location>
</feature>
<feature type="compositionally biased region" description="Basic residues" evidence="10">
    <location>
        <begin position="2895"/>
        <end position="2905"/>
    </location>
</feature>
<sequence length="4083" mass="457142">MAYPGSGTSRGEGFRRSSNGSNPGGSPRLLTLHNSTLIPPDRHLQPYVFRSPFQSSLLSEQSLRRSRKRAERGRTESDFERDVLRAGVGVVKGVVGTAFGVLGTVVEGGATVANKIDKKNGGDFTPILPPITLRAGPVRNIFQNNIFTENLAKRFKMLGINSPFELASKSGSGAEGVRKKFVPLKSGDIVYMTASVTSPPLPSSPLGSAKTIYLSSTGPTNTDFGGIEVEEGCEMDEIYWCLFRVWHSNAYSDWHVDNRRPRACVGEHGSYNGCDDMDSDEEEDGDKGGGLQRDAAGEARDANVDEVDEAAIVQKIHGSGGRRVISYESDLVFEHIATGQVLASLNDVNSLIDQEATKVALVDRVIASQGRLKNMSKKQKKQQDTHFSIIPRFKSRAGVVYDGDLVRVTTFSTQGRLHVSGPHGVVDPLAAHRVREANVSHYHKVIDSDLSNTSTSSSSLKAKKNAVGKEEKNARNTHADKHQHDQQHETLGAAHDAKATSMQGESVLTIKRFSQWTIPSSTLNYGDCIRISNPEIDAYLWCSSSTRVNKPPFFRRIRHKSGLYEGDHDVSHVVTGCKSIFMIERINRLLGGPIRWNDTVRFRHLITGKYLVVNNSPIIDPEEDDGGASGRRGPLGLRSPNRRTRRKGPPKAKEFQLALYDFKSAASNSPGDQEELFMGSLFNLNPVSAPSSAEGGSKSSSTSYSSYISPQNCFAILSHSFVDTYNSDESSDDDDGEGAFSPNGNGIASGTQRCYLHANTSKVRHPKKKRLRDLFEVSSLRGEVWGYEKGEGGNTMENNRPHGDMEATFCDSFFPRDAIKIETVDWTEVQSVMFALNAKSIAETYMVRVYKFANRQREGKDTAFSHEFVTPVFEMLSCVRKFASGESIFPNEMRGDEIIDKSMRDLVIIDRRYIANCIIQGTKLLDTLFAMLAAPRHAGLLIDHIQREERLCEVHKEVGKTIAIATEDKRAQIYCSMQAFQQGPKAGLGFIGELVKQMHWNLGASGLLDMIMTNNKVLVRELVDERLIEFFLKSLCKRGPSRETLDFLTSINICTTSSRATEPVVNCQETLCKLLFPTFGYHMTSDLGERRFKRRNILLETTLATIEGEHTEQTKKRTGSVNGDWSPHRNKRLSHNPQANGYQIVVSWEGLDDYVAGSEETMTKHALFYSARKLGMKYISETSDDKKWHIEAQSWKEYTRTFFHHENSAPRQWVKLSEFIWTIDPIAKHGVENWAKISARLALDEVAMQRFQRAQSLANYYMGSLNLFTNMCKHRSVRVVKHLEKQFSFECLMAGLADDNLPDLTRSAITDLLLVLYIDRYPHETILLPRVVRSYFSCDHIPENDSSLTDCDDMLPRFNTDEGKKLEQTPMTMEPQPFDEEEEEIQVSPTSLSVEEAEIFRQMRLSNQSSAGTAKGKKGFTGFTTPQMTIMQDGSNEKFEALQAVIIRVLKSCEMEDQLPTPKNRAEAKQVADRMKFTFSVMSIAKKLLFSGFLTKTSQINELINVIVRFMRKPEAALMADGGNIGIISDIVNPKNLLEGVGKGLNMVGNTTLGGLGELGKFFTVSAEDEGHGHGDAEGNRSRESSSHQHDSQWKRVSHTGLGDEVEMVENPTSKGKNRLGGLKKHLKFGKPDTNTKHHKRKDARLSIVKQDAIESASKGKTQKLLDGLRTGEGKQKVIDKLGSDLFKFLDSHDNQQRERKEIVDVIYERQRQNVLGKWSANHIIRNEAKKMEVPAHMEILVFKTGDKINQAAKSWASEDKAKHPYRKIGGLTPLLCSKTNPEVDAVPAPKSLWHYKEDTWMLSDEVDGVISEDHHKWCYNLNWPGDSENIFGRPKWWPKSHATAFVRIRKWIRTRQLTTAVELAIKFAFKLDKVAISNAFRKSAVGNTKDKGKIDVFKAAELMEKALMEKVHESNGTSVSGRQHGVAASATEGGGVEDLMMMEGAKIDTVKCRQLTCDMLTYAAGTALDVRITAVASRLRNALENNTELYFDQKSSTRGGSAAIKESLHRRSSPSPRRSSILEQSSSSLRKANTNLQQNVNSLGIKRVDVSIAGTNKTKDAIVHSMLLKHKWGKNKEPITLTMAGMEVFDSLFKRGEDENHLSRLDIGDPHDTATARNLLSALLTERDGDLAEKILCTLFLHHSRKSLLVHRLSEMHWLMDDESKHLHSKILQNVAVLRNNVQGFFSWASSTIDDSLHREEDTNGDNEARTSTSTDGDAFSIQSQRALEETLLIIKEFTDACYKSNQALRKMSSTMNMIHKETQDFHNHRTDAHMAPTSSNLKPAKGRQTMMRKLEVHMIFIELLDVEAEIGEQHDQQEEILKLLHTAANDFMVAFMDGNTDNKLEIIRCGAIDIFLKQVGRSRGVSRVLASIYKNSAALVRDVPKSILIDFASHINDWGVHLNNLFFYMDFFRNVMVVKGVPMRRNQAMVMNVFTDPNLSNILLTYCSTGVNSEDSGGGGGSARGGGRVRSGSLDARLNSHIFVSGPAMKRKLLLREFAERGEDAPNNAQKRSFEHILLSETISKDSSRRMTDTERQIYWHARVVELLGLCCTGNVDSTELSASRVINFNEIYTFFSDPEYWQEAPFLWTAFAKFTGNVYFDTDISSDLSSEGRMKDMTTAWEVVLMISEAIETYVEELVQLVGEADEVPFDETTKETGTGKGKKAKKAKKKDKKVKATRENVLIEAIIEGGFSAVEAFYRCVVQNYSVLETSGGALLENTGNGYGYSREKYADQATAALQGALGLMVNKSVVKRLDDYQKKVLSSCCLVLGIYTDVDLDAPTNVTDSTRDSEMSRGANDRQRSISKKLSFLSGGASPAADPERASPTSDVEDNWEMKAARKLKREYAWAIQSSEYVNSQMIDEFNDLVKLVLKFGTKQGKRVGTAEGSSSTKKAKNRKKKKKGKKAIKIDDVNFETNKYFDALIGRLIEHVRRLVAGLIDGLDKYNMTSGEANAGLMTNCLLGFRSSAPLVLRLLRNCITQAGVMWDEEHLFIDAEKKKIINEKKKAKMQELMVKCGAADLVVDLLAGLGDSSATSSSEGGDENARSGVVGGSHALTEYVKEEALKFAIELLDGGNKEVQDKVFIYLRNNTNAASKFFSGIHSRIEKANRCTVAIRRWIEYRLQDNAEMTSVEQEGINELYSVKGDLKVGLIFKMLQLLTEGHNLQMQRLLEDQSVIGLSKNRGLVRAGANLISNSAFSKAAVERMNPESLDEICQLFDFLTECVQGPSLSNQRLLSMTQVAEAASFIFQCQFGDREIRQGTSTGATEDTAVNSDEATLIANNSKVLEVRRKGNCMRKLSLAAAKMLNSMLEGRAETNSCPVHNYLCQKLNPKLLIDRLTLAYQTYKLCRKKLGSSQYLIPIPLLKYTFGAIYSLSHDKLISDRKAFLSSQKEKAFDIGIELTTLLIRLSHVDPKFDPHVSMEMIEIEDNITHRKGFWGRMMALVVPAGDEEDEEDEANVSFGGEESRKNQLEKTERKAIEKHRYAQKKALHFFQSKLRAIEVVWGSGGLSTVYFPIPPEGAFMSDEIKENMFVNIDYGSEDRVKELMKLVPEVQDELKWHETLEKLNIPQKQSTTVLNQFTFVVSLIINFIMIISLQYKGAEESPTYKDEELFHYIEILGIVNCVLAAAKCLHIGVFKLPIILKKMLRFRKKARYFNTISAAEKEAALLSSLKVPLGILSMILIFSHIGTVAYGDIFEEGHAGYWIRGACYVLLGMSTLRSIHKVSQATGYPTALLFWYSFVWQSVETLKFYGFMLASAILGTIYSRKYPLFYSLQLFTIIPMSPTLTSVMRAVTDPGNQLVMSAVLGLIIIYTFSLIAFFFFHSSGTMMNNDQGLNECHDMISCLKSFVRNGLLYGGGIGDFINGDLGNSPDLDDDLGYWSRLIFDLSFFIIVIVLLLNIIFGIILDTFSSLREAQNQKMELKNSQCFICGLGRDLFEDQKQLGGRGFAFHMTNEHSVYDYVYFTIYLRSKHDTEFNGAETFVQECLDKDDISWIPEGVALQIPRIDVNAEREKRMDEMFRGLRERSDGVQEVLSGEIGKVSLMIERQFGMFRKQIASLKEEVKAVKQQNAELQASKK</sequence>
<feature type="transmembrane region" description="Helical" evidence="11">
    <location>
        <begin position="3622"/>
        <end position="3647"/>
    </location>
</feature>
<dbReference type="InterPro" id="IPR036300">
    <property type="entry name" value="MIR_dom_sf"/>
</dbReference>
<keyword evidence="5 11" id="KW-1133">Transmembrane helix</keyword>
<dbReference type="InterPro" id="IPR000699">
    <property type="entry name" value="RIH_dom"/>
</dbReference>
<evidence type="ECO:0000256" key="8">
    <source>
        <dbReference type="ARBA" id="ARBA00023286"/>
    </source>
</evidence>